<evidence type="ECO:0000313" key="3">
    <source>
        <dbReference type="Proteomes" id="UP000265520"/>
    </source>
</evidence>
<reference evidence="2 3" key="1">
    <citation type="journal article" date="2018" name="Front. Plant Sci.">
        <title>Red Clover (Trifolium pratense) and Zigzag Clover (T. medium) - A Picture of Genomic Similarities and Differences.</title>
        <authorList>
            <person name="Dluhosova J."/>
            <person name="Istvanek J."/>
            <person name="Nedelnik J."/>
            <person name="Repkova J."/>
        </authorList>
    </citation>
    <scope>NUCLEOTIDE SEQUENCE [LARGE SCALE GENOMIC DNA]</scope>
    <source>
        <strain evidence="3">cv. 10/8</strain>
        <tissue evidence="2">Leaf</tissue>
    </source>
</reference>
<dbReference type="AlphaFoldDB" id="A0A392T5H7"/>
<evidence type="ECO:0000256" key="1">
    <source>
        <dbReference type="SAM" id="MobiDB-lite"/>
    </source>
</evidence>
<dbReference type="Proteomes" id="UP000265520">
    <property type="component" value="Unassembled WGS sequence"/>
</dbReference>
<feature type="non-terminal residue" evidence="2">
    <location>
        <position position="70"/>
    </location>
</feature>
<feature type="region of interest" description="Disordered" evidence="1">
    <location>
        <begin position="42"/>
        <end position="70"/>
    </location>
</feature>
<comment type="caution">
    <text evidence="2">The sequence shown here is derived from an EMBL/GenBank/DDBJ whole genome shotgun (WGS) entry which is preliminary data.</text>
</comment>
<organism evidence="2 3">
    <name type="scientific">Trifolium medium</name>
    <dbReference type="NCBI Taxonomy" id="97028"/>
    <lineage>
        <taxon>Eukaryota</taxon>
        <taxon>Viridiplantae</taxon>
        <taxon>Streptophyta</taxon>
        <taxon>Embryophyta</taxon>
        <taxon>Tracheophyta</taxon>
        <taxon>Spermatophyta</taxon>
        <taxon>Magnoliopsida</taxon>
        <taxon>eudicotyledons</taxon>
        <taxon>Gunneridae</taxon>
        <taxon>Pentapetalae</taxon>
        <taxon>rosids</taxon>
        <taxon>fabids</taxon>
        <taxon>Fabales</taxon>
        <taxon>Fabaceae</taxon>
        <taxon>Papilionoideae</taxon>
        <taxon>50 kb inversion clade</taxon>
        <taxon>NPAAA clade</taxon>
        <taxon>Hologalegina</taxon>
        <taxon>IRL clade</taxon>
        <taxon>Trifolieae</taxon>
        <taxon>Trifolium</taxon>
    </lineage>
</organism>
<name>A0A392T5H7_9FABA</name>
<accession>A0A392T5H7</accession>
<keyword evidence="3" id="KW-1185">Reference proteome</keyword>
<dbReference type="EMBL" id="LXQA010498056">
    <property type="protein sequence ID" value="MCI55545.1"/>
    <property type="molecule type" value="Genomic_DNA"/>
</dbReference>
<protein>
    <recommendedName>
        <fullName evidence="4">Retrovirus-related Pol polyprotein from transposon TNT 1-94</fullName>
    </recommendedName>
</protein>
<sequence>MRSLAPKFDHLVVAIEETKDLASLSKEELQGSLESHEQRMAERAAGKAKAEVALQAQPNKEKKNKGKWNN</sequence>
<proteinExistence type="predicted"/>
<evidence type="ECO:0000313" key="2">
    <source>
        <dbReference type="EMBL" id="MCI55545.1"/>
    </source>
</evidence>
<evidence type="ECO:0008006" key="4">
    <source>
        <dbReference type="Google" id="ProtNLM"/>
    </source>
</evidence>